<organism evidence="2 3">
    <name type="scientific">Trypanosoma cruzi</name>
    <dbReference type="NCBI Taxonomy" id="5693"/>
    <lineage>
        <taxon>Eukaryota</taxon>
        <taxon>Discoba</taxon>
        <taxon>Euglenozoa</taxon>
        <taxon>Kinetoplastea</taxon>
        <taxon>Metakinetoplastina</taxon>
        <taxon>Trypanosomatida</taxon>
        <taxon>Trypanosomatidae</taxon>
        <taxon>Trypanosoma</taxon>
        <taxon>Schizotrypanum</taxon>
    </lineage>
</organism>
<sequence>MTSAHTLIAPVKQNTHTGRERERGRPLNAMETKQKQLRCSAHAARQDGSGACGAKESTNGHAWVCMQYIQWTHYVCASWDEVRARVHARGHTQKVSEGRVCVRAVDGSLSLTLTRPPPQQQQPHTQQEEEAKEGRWCGGPRCCCHCRHEKLCHVFCCLWLALLRILHSEIPYHIFWLMQLHHRNSCRVVWRLQWIVGSDDCWLRCLLCQCQTARL</sequence>
<name>A0A7J6XYA7_TRYCR</name>
<dbReference type="VEuPathDB" id="TriTrypDB:ECC02_007739"/>
<reference evidence="2 3" key="1">
    <citation type="journal article" date="2019" name="Genome Biol. Evol.">
        <title>Nanopore Sequencing Significantly Improves Genome Assembly of the Protozoan Parasite Trypanosoma cruzi.</title>
        <authorList>
            <person name="Diaz-Viraque F."/>
            <person name="Pita S."/>
            <person name="Greif G."/>
            <person name="de Souza R.C.M."/>
            <person name="Iraola G."/>
            <person name="Robello C."/>
        </authorList>
    </citation>
    <scope>NUCLEOTIDE SEQUENCE [LARGE SCALE GENOMIC DNA]</scope>
    <source>
        <strain evidence="2 3">Berenice</strain>
    </source>
</reference>
<protein>
    <submittedName>
        <fullName evidence="2">Uncharacterized protein</fullName>
    </submittedName>
</protein>
<proteinExistence type="predicted"/>
<accession>A0A7J6XYA7</accession>
<gene>
    <name evidence="2" type="ORF">ECC02_007739</name>
</gene>
<evidence type="ECO:0000313" key="3">
    <source>
        <dbReference type="Proteomes" id="UP000583944"/>
    </source>
</evidence>
<comment type="caution">
    <text evidence="2">The sequence shown here is derived from an EMBL/GenBank/DDBJ whole genome shotgun (WGS) entry which is preliminary data.</text>
</comment>
<evidence type="ECO:0000313" key="2">
    <source>
        <dbReference type="EMBL" id="KAF5219313.1"/>
    </source>
</evidence>
<evidence type="ECO:0000256" key="1">
    <source>
        <dbReference type="SAM" id="MobiDB-lite"/>
    </source>
</evidence>
<feature type="region of interest" description="Disordered" evidence="1">
    <location>
        <begin position="1"/>
        <end position="25"/>
    </location>
</feature>
<dbReference type="Proteomes" id="UP000583944">
    <property type="component" value="Unassembled WGS sequence"/>
</dbReference>
<dbReference type="EMBL" id="JABDHM010000073">
    <property type="protein sequence ID" value="KAF5219313.1"/>
    <property type="molecule type" value="Genomic_DNA"/>
</dbReference>
<dbReference type="AlphaFoldDB" id="A0A7J6XYA7"/>